<dbReference type="EMBL" id="OZ034818">
    <property type="protein sequence ID" value="CAL1388382.1"/>
    <property type="molecule type" value="Genomic_DNA"/>
</dbReference>
<evidence type="ECO:0000313" key="1">
    <source>
        <dbReference type="EMBL" id="CAL1388382.1"/>
    </source>
</evidence>
<accession>A0AAV2ERQ2</accession>
<proteinExistence type="predicted"/>
<dbReference type="AlphaFoldDB" id="A0AAV2ERQ2"/>
<sequence length="103" mass="11459">MDKLKADQQQRKAELEKLQASLDTWMERSKSYSVNVGASVLGEEAIVVPRHPRLPSQAMPLRCNPGWVADLKSVGESNRVVCQLTSAIGEEKLTTIYSFELAK</sequence>
<keyword evidence="2" id="KW-1185">Reference proteome</keyword>
<organism evidence="1 2">
    <name type="scientific">Linum trigynum</name>
    <dbReference type="NCBI Taxonomy" id="586398"/>
    <lineage>
        <taxon>Eukaryota</taxon>
        <taxon>Viridiplantae</taxon>
        <taxon>Streptophyta</taxon>
        <taxon>Embryophyta</taxon>
        <taxon>Tracheophyta</taxon>
        <taxon>Spermatophyta</taxon>
        <taxon>Magnoliopsida</taxon>
        <taxon>eudicotyledons</taxon>
        <taxon>Gunneridae</taxon>
        <taxon>Pentapetalae</taxon>
        <taxon>rosids</taxon>
        <taxon>fabids</taxon>
        <taxon>Malpighiales</taxon>
        <taxon>Linaceae</taxon>
        <taxon>Linum</taxon>
    </lineage>
</organism>
<dbReference type="Proteomes" id="UP001497516">
    <property type="component" value="Chromosome 5"/>
</dbReference>
<protein>
    <submittedName>
        <fullName evidence="1">Uncharacterized protein</fullName>
    </submittedName>
</protein>
<reference evidence="1 2" key="1">
    <citation type="submission" date="2024-04" db="EMBL/GenBank/DDBJ databases">
        <authorList>
            <person name="Fracassetti M."/>
        </authorList>
    </citation>
    <scope>NUCLEOTIDE SEQUENCE [LARGE SCALE GENOMIC DNA]</scope>
</reference>
<gene>
    <name evidence="1" type="ORF">LTRI10_LOCUS29314</name>
</gene>
<name>A0AAV2ERQ2_9ROSI</name>
<evidence type="ECO:0000313" key="2">
    <source>
        <dbReference type="Proteomes" id="UP001497516"/>
    </source>
</evidence>